<feature type="transmembrane region" description="Helical" evidence="2">
    <location>
        <begin position="6"/>
        <end position="26"/>
    </location>
</feature>
<comment type="caution">
    <text evidence="3">The sequence shown here is derived from an EMBL/GenBank/DDBJ whole genome shotgun (WGS) entry which is preliminary data.</text>
</comment>
<keyword evidence="2" id="KW-0812">Transmembrane</keyword>
<evidence type="ECO:0000313" key="4">
    <source>
        <dbReference type="Proteomes" id="UP000461595"/>
    </source>
</evidence>
<dbReference type="RefSeq" id="WP_160332027.1">
    <property type="nucleotide sequence ID" value="NZ_WSRS01000003.1"/>
</dbReference>
<keyword evidence="2" id="KW-1133">Transmembrane helix</keyword>
<evidence type="ECO:0000256" key="1">
    <source>
        <dbReference type="SAM" id="Coils"/>
    </source>
</evidence>
<organism evidence="3 4">
    <name type="scientific">Streptococcus danieliae</name>
    <dbReference type="NCBI Taxonomy" id="747656"/>
    <lineage>
        <taxon>Bacteria</taxon>
        <taxon>Bacillati</taxon>
        <taxon>Bacillota</taxon>
        <taxon>Bacilli</taxon>
        <taxon>Lactobacillales</taxon>
        <taxon>Streptococcaceae</taxon>
        <taxon>Streptococcus</taxon>
    </lineage>
</organism>
<proteinExistence type="predicted"/>
<name>A0A7X3KBH8_9STRE</name>
<feature type="coiled-coil region" evidence="1">
    <location>
        <begin position="39"/>
        <end position="69"/>
    </location>
</feature>
<keyword evidence="1" id="KW-0175">Coiled coil</keyword>
<reference evidence="3 4" key="1">
    <citation type="submission" date="2019-12" db="EMBL/GenBank/DDBJ databases">
        <title>Microbes associate with the intestines of laboratory mice.</title>
        <authorList>
            <person name="Navarre W."/>
            <person name="Wong E."/>
        </authorList>
    </citation>
    <scope>NUCLEOTIDE SEQUENCE [LARGE SCALE GENOMIC DNA]</scope>
    <source>
        <strain evidence="3 4">NM51_B2-22</strain>
    </source>
</reference>
<gene>
    <name evidence="3" type="ORF">E5983_00705</name>
</gene>
<dbReference type="Proteomes" id="UP000461595">
    <property type="component" value="Unassembled WGS sequence"/>
</dbReference>
<dbReference type="EMBL" id="WSRS01000003">
    <property type="protein sequence ID" value="MVX58194.1"/>
    <property type="molecule type" value="Genomic_DNA"/>
</dbReference>
<dbReference type="AlphaFoldDB" id="A0A7X3KBH8"/>
<sequence>MLETIKNLSIIFALNVASVSAIHLMIKAARLKRKRKRDAELKAVEAKAYEQAKRDLEQERIQVREEYKRNYKMLDVDYDRAAMAKPANVIEMY</sequence>
<protein>
    <submittedName>
        <fullName evidence="3">Uncharacterized protein</fullName>
    </submittedName>
</protein>
<evidence type="ECO:0000313" key="3">
    <source>
        <dbReference type="EMBL" id="MVX58194.1"/>
    </source>
</evidence>
<keyword evidence="2" id="KW-0472">Membrane</keyword>
<evidence type="ECO:0000256" key="2">
    <source>
        <dbReference type="SAM" id="Phobius"/>
    </source>
</evidence>
<accession>A0A7X3KBH8</accession>